<evidence type="ECO:0000313" key="1">
    <source>
        <dbReference type="EMBL" id="MDX6189500.1"/>
    </source>
</evidence>
<dbReference type="Proteomes" id="UP001273350">
    <property type="component" value="Unassembled WGS sequence"/>
</dbReference>
<sequence length="157" mass="18660">MKKYLLLILISFHISNRCDAQEITKDQQISNTLKEFYSSYTKIISKSYFPFKKEQLVELSLLQKKYCTKKVILEYKQWYEDGHDLFTNYWEVDTKSLNTMRIIKNLKTQNSYNVSFIVDSNPVSPQKIVKKDIQLQINLIKNGEIYKINSIIDITKE</sequence>
<name>A0ABU4RA83_9FLAO</name>
<dbReference type="Gene3D" id="3.10.450.50">
    <property type="match status" value="1"/>
</dbReference>
<comment type="caution">
    <text evidence="1">The sequence shown here is derived from an EMBL/GenBank/DDBJ whole genome shotgun (WGS) entry which is preliminary data.</text>
</comment>
<gene>
    <name evidence="1" type="ORF">SGQ83_09085</name>
</gene>
<protein>
    <recommendedName>
        <fullName evidence="3">DUF3828 domain-containing protein</fullName>
    </recommendedName>
</protein>
<dbReference type="RefSeq" id="WP_230001791.1">
    <property type="nucleotide sequence ID" value="NZ_CP087134.1"/>
</dbReference>
<dbReference type="EMBL" id="JAWXVI010000005">
    <property type="protein sequence ID" value="MDX6189500.1"/>
    <property type="molecule type" value="Genomic_DNA"/>
</dbReference>
<keyword evidence="2" id="KW-1185">Reference proteome</keyword>
<evidence type="ECO:0008006" key="3">
    <source>
        <dbReference type="Google" id="ProtNLM"/>
    </source>
</evidence>
<evidence type="ECO:0000313" key="2">
    <source>
        <dbReference type="Proteomes" id="UP001273350"/>
    </source>
</evidence>
<accession>A0ABU4RA83</accession>
<reference evidence="1 2" key="1">
    <citation type="submission" date="2023-11" db="EMBL/GenBank/DDBJ databases">
        <title>Unpublished Manusciprt.</title>
        <authorList>
            <person name="Saticioglu I.B."/>
            <person name="Ay H."/>
            <person name="Ajmi N."/>
            <person name="Altun S."/>
            <person name="Duman M."/>
        </authorList>
    </citation>
    <scope>NUCLEOTIDE SEQUENCE [LARGE SCALE GENOMIC DNA]</scope>
    <source>
        <strain evidence="1 2">Fl-318</strain>
    </source>
</reference>
<proteinExistence type="predicted"/>
<organism evidence="1 2">
    <name type="scientific">Flavobacterium cupriresistens</name>
    <dbReference type="NCBI Taxonomy" id="2893885"/>
    <lineage>
        <taxon>Bacteria</taxon>
        <taxon>Pseudomonadati</taxon>
        <taxon>Bacteroidota</taxon>
        <taxon>Flavobacteriia</taxon>
        <taxon>Flavobacteriales</taxon>
        <taxon>Flavobacteriaceae</taxon>
        <taxon>Flavobacterium</taxon>
    </lineage>
</organism>